<evidence type="ECO:0000256" key="1">
    <source>
        <dbReference type="SAM" id="MobiDB-lite"/>
    </source>
</evidence>
<keyword evidence="2" id="KW-0472">Membrane</keyword>
<feature type="region of interest" description="Disordered" evidence="1">
    <location>
        <begin position="136"/>
        <end position="155"/>
    </location>
</feature>
<protein>
    <submittedName>
        <fullName evidence="3">Uncharacterized protein</fullName>
    </submittedName>
</protein>
<gene>
    <name evidence="3" type="ORF">J2S55_003411</name>
</gene>
<keyword evidence="2" id="KW-0812">Transmembrane</keyword>
<dbReference type="RefSeq" id="WP_306861673.1">
    <property type="nucleotide sequence ID" value="NZ_JAUSRB010000002.1"/>
</dbReference>
<keyword evidence="4" id="KW-1185">Reference proteome</keyword>
<feature type="transmembrane region" description="Helical" evidence="2">
    <location>
        <begin position="29"/>
        <end position="47"/>
    </location>
</feature>
<evidence type="ECO:0000256" key="2">
    <source>
        <dbReference type="SAM" id="Phobius"/>
    </source>
</evidence>
<evidence type="ECO:0000313" key="4">
    <source>
        <dbReference type="Proteomes" id="UP001230426"/>
    </source>
</evidence>
<name>A0ABT9R6X0_9ACTN</name>
<feature type="region of interest" description="Disordered" evidence="1">
    <location>
        <begin position="1"/>
        <end position="21"/>
    </location>
</feature>
<accession>A0ABT9R6X0</accession>
<reference evidence="3 4" key="1">
    <citation type="submission" date="2023-07" db="EMBL/GenBank/DDBJ databases">
        <title>Sequencing the genomes of 1000 actinobacteria strains.</title>
        <authorList>
            <person name="Klenk H.-P."/>
        </authorList>
    </citation>
    <scope>NUCLEOTIDE SEQUENCE [LARGE SCALE GENOMIC DNA]</scope>
    <source>
        <strain evidence="3 4">DSM 44109</strain>
    </source>
</reference>
<feature type="transmembrane region" description="Helical" evidence="2">
    <location>
        <begin position="109"/>
        <end position="128"/>
    </location>
</feature>
<evidence type="ECO:0000313" key="3">
    <source>
        <dbReference type="EMBL" id="MDP9864145.1"/>
    </source>
</evidence>
<proteinExistence type="predicted"/>
<comment type="caution">
    <text evidence="3">The sequence shown here is derived from an EMBL/GenBank/DDBJ whole genome shotgun (WGS) entry which is preliminary data.</text>
</comment>
<dbReference type="Proteomes" id="UP001230426">
    <property type="component" value="Unassembled WGS sequence"/>
</dbReference>
<organism evidence="3 4">
    <name type="scientific">Streptosporangium brasiliense</name>
    <dbReference type="NCBI Taxonomy" id="47480"/>
    <lineage>
        <taxon>Bacteria</taxon>
        <taxon>Bacillati</taxon>
        <taxon>Actinomycetota</taxon>
        <taxon>Actinomycetes</taxon>
        <taxon>Streptosporangiales</taxon>
        <taxon>Streptosporangiaceae</taxon>
        <taxon>Streptosporangium</taxon>
    </lineage>
</organism>
<keyword evidence="2" id="KW-1133">Transmembrane helix</keyword>
<sequence length="168" mass="17485">MSQRPDPACTEARMDGSARRRPSWRSRRLLLLALVLGVAGMHTLGHLEHGGPSVTAGHGEVMHRRDLAPVPSPPSVSEAESALMSSPATEAAGGRRMSGTGDDLPGPDPSSVCLAVLTALVAVSLGAARVRRRASQAAATARPSSSPVARPPPDRTALRLARLSVLRI</sequence>
<feature type="compositionally biased region" description="Low complexity" evidence="1">
    <location>
        <begin position="136"/>
        <end position="148"/>
    </location>
</feature>
<feature type="region of interest" description="Disordered" evidence="1">
    <location>
        <begin position="65"/>
        <end position="106"/>
    </location>
</feature>
<dbReference type="EMBL" id="JAUSRB010000002">
    <property type="protein sequence ID" value="MDP9864145.1"/>
    <property type="molecule type" value="Genomic_DNA"/>
</dbReference>